<protein>
    <recommendedName>
        <fullName evidence="2">Reverse transcriptase domain-containing protein</fullName>
    </recommendedName>
</protein>
<reference evidence="1" key="1">
    <citation type="journal article" date="2019" name="Sci. Rep.">
        <title>Draft genome of Tanacetum cinerariifolium, the natural source of mosquito coil.</title>
        <authorList>
            <person name="Yamashiro T."/>
            <person name="Shiraishi A."/>
            <person name="Satake H."/>
            <person name="Nakayama K."/>
        </authorList>
    </citation>
    <scope>NUCLEOTIDE SEQUENCE</scope>
</reference>
<accession>A0A699UFC0</accession>
<evidence type="ECO:0008006" key="2">
    <source>
        <dbReference type="Google" id="ProtNLM"/>
    </source>
</evidence>
<dbReference type="AlphaFoldDB" id="A0A699UFC0"/>
<comment type="caution">
    <text evidence="1">The sequence shown here is derived from an EMBL/GenBank/DDBJ whole genome shotgun (WGS) entry which is preliminary data.</text>
</comment>
<proteinExistence type="predicted"/>
<dbReference type="EMBL" id="BKCJ011331716">
    <property type="protein sequence ID" value="GFD21712.1"/>
    <property type="molecule type" value="Genomic_DNA"/>
</dbReference>
<name>A0A699UFC0_TANCI</name>
<evidence type="ECO:0000313" key="1">
    <source>
        <dbReference type="EMBL" id="GFD21712.1"/>
    </source>
</evidence>
<gene>
    <name evidence="1" type="ORF">Tci_893681</name>
</gene>
<feature type="non-terminal residue" evidence="1">
    <location>
        <position position="164"/>
    </location>
</feature>
<sequence length="164" mass="19171">MINFIDITCEDRFQEVLKIKKSNHLLSGSTTCPSDSFPSLTPFETSDSLLKEFVDELTLIESFPSRNDDIPFYVESDIRELEYLLNQDPLIDSSPKDKIEEIDSILDEFANEPSLFDSFPSEKDDDLFDFENENDEWRNILYHDLFSDIHSKKDKIKDSKMKIL</sequence>
<organism evidence="1">
    <name type="scientific">Tanacetum cinerariifolium</name>
    <name type="common">Dalmatian daisy</name>
    <name type="synonym">Chrysanthemum cinerariifolium</name>
    <dbReference type="NCBI Taxonomy" id="118510"/>
    <lineage>
        <taxon>Eukaryota</taxon>
        <taxon>Viridiplantae</taxon>
        <taxon>Streptophyta</taxon>
        <taxon>Embryophyta</taxon>
        <taxon>Tracheophyta</taxon>
        <taxon>Spermatophyta</taxon>
        <taxon>Magnoliopsida</taxon>
        <taxon>eudicotyledons</taxon>
        <taxon>Gunneridae</taxon>
        <taxon>Pentapetalae</taxon>
        <taxon>asterids</taxon>
        <taxon>campanulids</taxon>
        <taxon>Asterales</taxon>
        <taxon>Asteraceae</taxon>
        <taxon>Asteroideae</taxon>
        <taxon>Anthemideae</taxon>
        <taxon>Anthemidinae</taxon>
        <taxon>Tanacetum</taxon>
    </lineage>
</organism>